<evidence type="ECO:0000313" key="2">
    <source>
        <dbReference type="EMBL" id="AEV69082.1"/>
    </source>
</evidence>
<gene>
    <name evidence="2" type="ordered locus">Clocl_2512</name>
</gene>
<evidence type="ECO:0000313" key="3">
    <source>
        <dbReference type="Proteomes" id="UP000005435"/>
    </source>
</evidence>
<dbReference type="Proteomes" id="UP000005435">
    <property type="component" value="Chromosome"/>
</dbReference>
<dbReference type="EMBL" id="CP003065">
    <property type="protein sequence ID" value="AEV69082.1"/>
    <property type="molecule type" value="Genomic_DNA"/>
</dbReference>
<dbReference type="eggNOG" id="ENOG5033DG8">
    <property type="taxonomic scope" value="Bacteria"/>
</dbReference>
<dbReference type="STRING" id="720554.Clocl_2512"/>
<feature type="transmembrane region" description="Helical" evidence="1">
    <location>
        <begin position="15"/>
        <end position="36"/>
    </location>
</feature>
<feature type="transmembrane region" description="Helical" evidence="1">
    <location>
        <begin position="42"/>
        <end position="62"/>
    </location>
</feature>
<dbReference type="AlphaFoldDB" id="G8M0K1"/>
<dbReference type="RefSeq" id="WP_014255647.1">
    <property type="nucleotide sequence ID" value="NC_016627.1"/>
</dbReference>
<dbReference type="HOGENOM" id="CLU_113258_0_0_9"/>
<name>G8M0K1_ACECE</name>
<accession>G8M0K1</accession>
<reference evidence="2 3" key="2">
    <citation type="journal article" date="2012" name="Stand. Genomic Sci.">
        <title>Complete Genome Sequence of Clostridium clariflavum DSM 19732.</title>
        <authorList>
            <person name="Izquierdo J.A."/>
            <person name="Goodwin L."/>
            <person name="Davenport K.W."/>
            <person name="Teshima H."/>
            <person name="Bruce D."/>
            <person name="Detter C."/>
            <person name="Tapia R."/>
            <person name="Han S."/>
            <person name="Land M."/>
            <person name="Hauser L."/>
            <person name="Jeffries C.D."/>
            <person name="Han J."/>
            <person name="Pitluck S."/>
            <person name="Nolan M."/>
            <person name="Chen A."/>
            <person name="Huntemann M."/>
            <person name="Mavromatis K."/>
            <person name="Mikhailova N."/>
            <person name="Liolios K."/>
            <person name="Woyke T."/>
            <person name="Lynd L.R."/>
        </authorList>
    </citation>
    <scope>NUCLEOTIDE SEQUENCE [LARGE SCALE GENOMIC DNA]</scope>
    <source>
        <strain evidence="3">DSM 19732 / NBRC 101661 / EBR45</strain>
    </source>
</reference>
<dbReference type="Pfam" id="PF19601">
    <property type="entry name" value="DUF6106"/>
    <property type="match status" value="1"/>
</dbReference>
<evidence type="ECO:0000256" key="1">
    <source>
        <dbReference type="SAM" id="Phobius"/>
    </source>
</evidence>
<organism evidence="2 3">
    <name type="scientific">Acetivibrio clariflavus (strain DSM 19732 / NBRC 101661 / EBR45)</name>
    <name type="common">Clostridium clariflavum</name>
    <dbReference type="NCBI Taxonomy" id="720554"/>
    <lineage>
        <taxon>Bacteria</taxon>
        <taxon>Bacillati</taxon>
        <taxon>Bacillota</taxon>
        <taxon>Clostridia</taxon>
        <taxon>Eubacteriales</taxon>
        <taxon>Oscillospiraceae</taxon>
        <taxon>Acetivibrio</taxon>
    </lineage>
</organism>
<keyword evidence="1" id="KW-1133">Transmembrane helix</keyword>
<sequence>MDLFIERIVARKKDYVDYLIILATIIISFIIAFLIILMTGPVLFGVGVGLVTIIGYIGYRIITSRNIEYEYSLTNGDLEISKIIAKKRRKRIFYGSCRQFEVVDKASSERHKRFVNDEMNKIHAVSSMKSQDVYFFISNYNDRKTIVYFEPCEKIIDKIRSLNRKAFL</sequence>
<dbReference type="OrthoDB" id="2062630at2"/>
<keyword evidence="1" id="KW-0472">Membrane</keyword>
<keyword evidence="3" id="KW-1185">Reference proteome</keyword>
<keyword evidence="1" id="KW-0812">Transmembrane</keyword>
<dbReference type="InterPro" id="IPR046088">
    <property type="entry name" value="DUF6106"/>
</dbReference>
<protein>
    <submittedName>
        <fullName evidence="2">Uncharacterized protein</fullName>
    </submittedName>
</protein>
<reference evidence="3" key="1">
    <citation type="submission" date="2011-12" db="EMBL/GenBank/DDBJ databases">
        <title>Complete sequence of Clostridium clariflavum DSM 19732.</title>
        <authorList>
            <consortium name="US DOE Joint Genome Institute"/>
            <person name="Lucas S."/>
            <person name="Han J."/>
            <person name="Lapidus A."/>
            <person name="Cheng J.-F."/>
            <person name="Goodwin L."/>
            <person name="Pitluck S."/>
            <person name="Peters L."/>
            <person name="Teshima H."/>
            <person name="Detter J.C."/>
            <person name="Han C."/>
            <person name="Tapia R."/>
            <person name="Land M."/>
            <person name="Hauser L."/>
            <person name="Kyrpides N."/>
            <person name="Ivanova N."/>
            <person name="Pagani I."/>
            <person name="Kitzmiller T."/>
            <person name="Lynd L."/>
            <person name="Izquierdo J."/>
            <person name="Woyke T."/>
        </authorList>
    </citation>
    <scope>NUCLEOTIDE SEQUENCE [LARGE SCALE GENOMIC DNA]</scope>
    <source>
        <strain evidence="3">DSM 19732 / NBRC 101661 / EBR45</strain>
    </source>
</reference>
<dbReference type="KEGG" id="ccl:Clocl_2512"/>
<proteinExistence type="predicted"/>